<dbReference type="GO" id="GO:0034975">
    <property type="term" value="P:protein folding in endoplasmic reticulum"/>
    <property type="evidence" value="ECO:0007669"/>
    <property type="project" value="TreeGrafter"/>
</dbReference>
<dbReference type="Proteomes" id="UP000054166">
    <property type="component" value="Unassembled WGS sequence"/>
</dbReference>
<dbReference type="SUPFAM" id="SSF49785">
    <property type="entry name" value="Galactose-binding domain-like"/>
    <property type="match status" value="1"/>
</dbReference>
<dbReference type="PANTHER" id="PTHR12953">
    <property type="entry name" value="MEMBRANE PROTEIN CH1 RELATED"/>
    <property type="match status" value="1"/>
</dbReference>
<dbReference type="PANTHER" id="PTHR12953:SF0">
    <property type="entry name" value="SUN DOMAIN-CONTAINING OSSIFICATION FACTOR"/>
    <property type="match status" value="1"/>
</dbReference>
<protein>
    <recommendedName>
        <fullName evidence="7">SUN domain-containing protein</fullName>
    </recommendedName>
</protein>
<keyword evidence="3" id="KW-1133">Transmembrane helix</keyword>
<feature type="region of interest" description="Disordered" evidence="5">
    <location>
        <begin position="86"/>
        <end position="127"/>
    </location>
</feature>
<keyword evidence="9" id="KW-1185">Reference proteome</keyword>
<evidence type="ECO:0000313" key="8">
    <source>
        <dbReference type="EMBL" id="KIM74774.1"/>
    </source>
</evidence>
<dbReference type="GO" id="GO:0012505">
    <property type="term" value="C:endomembrane system"/>
    <property type="evidence" value="ECO:0007669"/>
    <property type="project" value="UniProtKB-SubCell"/>
</dbReference>
<evidence type="ECO:0000256" key="3">
    <source>
        <dbReference type="ARBA" id="ARBA00022989"/>
    </source>
</evidence>
<keyword evidence="4" id="KW-0472">Membrane</keyword>
<gene>
    <name evidence="8" type="ORF">PILCRDRAFT_693297</name>
</gene>
<sequence length="505" mass="54975">MVPFSAIPSALIAFLLVSPVFSMPTTPNDPFRALASHASKQPELPVCRLTPPPVEPVIEDDVLLSFEEWKAKQFVMEAEAKAKAKETSRSVAAANQAQATGSSQGEQSSETLADPPAPSDLSSLDSEDNTAAEILSPHFRVPLTDRFNYASLDCSARVHLAHRSAKSPSSILSSMKDRYMLSPCSTSKDQNQFVVVELCEDIRIDTVQLANFEFFSGVFKDFTVSVAKTYTTDAEGWTVAGTYKAKNVRGVQSFHPPTSLRDFYRYIRIDFRSHYSNEYYCPVSLLRVYGLTHLEQWKWDIWEAESRAKQDELEEAKAISSPVDVADATESAQTPAADASGNSETAATQPSGVDPEHDTPANTTKEEVVDFKNALENASISLTPNITADERVDHQVPSSSLNGKPLATTTLASASSEASESSATVPSIDSSKAARSNDSPTHETSRPTTTDSSSDTVLPASPTFDTSSVSQLFNTSWDQHLPLSYDNMTITLPRRQVENPSTVPS</sequence>
<organism evidence="8 9">
    <name type="scientific">Piloderma croceum (strain F 1598)</name>
    <dbReference type="NCBI Taxonomy" id="765440"/>
    <lineage>
        <taxon>Eukaryota</taxon>
        <taxon>Fungi</taxon>
        <taxon>Dikarya</taxon>
        <taxon>Basidiomycota</taxon>
        <taxon>Agaricomycotina</taxon>
        <taxon>Agaricomycetes</taxon>
        <taxon>Agaricomycetidae</taxon>
        <taxon>Atheliales</taxon>
        <taxon>Atheliaceae</taxon>
        <taxon>Piloderma</taxon>
    </lineage>
</organism>
<feature type="region of interest" description="Disordered" evidence="5">
    <location>
        <begin position="386"/>
        <end position="468"/>
    </location>
</feature>
<dbReference type="GO" id="GO:0016020">
    <property type="term" value="C:membrane"/>
    <property type="evidence" value="ECO:0007669"/>
    <property type="project" value="InterPro"/>
</dbReference>
<evidence type="ECO:0000256" key="5">
    <source>
        <dbReference type="SAM" id="MobiDB-lite"/>
    </source>
</evidence>
<feature type="compositionally biased region" description="Polar residues" evidence="5">
    <location>
        <begin position="425"/>
        <end position="439"/>
    </location>
</feature>
<evidence type="ECO:0000256" key="1">
    <source>
        <dbReference type="ARBA" id="ARBA00004308"/>
    </source>
</evidence>
<feature type="compositionally biased region" description="Low complexity" evidence="5">
    <location>
        <begin position="406"/>
        <end position="424"/>
    </location>
</feature>
<feature type="region of interest" description="Disordered" evidence="5">
    <location>
        <begin position="313"/>
        <end position="361"/>
    </location>
</feature>
<evidence type="ECO:0000256" key="4">
    <source>
        <dbReference type="ARBA" id="ARBA00023136"/>
    </source>
</evidence>
<dbReference type="InterPro" id="IPR012919">
    <property type="entry name" value="SUN_dom"/>
</dbReference>
<dbReference type="InterPro" id="IPR008979">
    <property type="entry name" value="Galactose-bd-like_sf"/>
</dbReference>
<dbReference type="AlphaFoldDB" id="A0A0C3F407"/>
<dbReference type="InterPro" id="IPR045120">
    <property type="entry name" value="Suco/Slp1-like"/>
</dbReference>
<name>A0A0C3F407_PILCF</name>
<dbReference type="PROSITE" id="PS51469">
    <property type="entry name" value="SUN"/>
    <property type="match status" value="1"/>
</dbReference>
<feature type="compositionally biased region" description="Polar residues" evidence="5">
    <location>
        <begin position="89"/>
        <end position="111"/>
    </location>
</feature>
<dbReference type="EMBL" id="KN833055">
    <property type="protein sequence ID" value="KIM74774.1"/>
    <property type="molecule type" value="Genomic_DNA"/>
</dbReference>
<accession>A0A0C3F407</accession>
<feature type="domain" description="SUN" evidence="7">
    <location>
        <begin position="122"/>
        <end position="293"/>
    </location>
</feature>
<keyword evidence="6" id="KW-0732">Signal</keyword>
<feature type="compositionally biased region" description="Low complexity" evidence="5">
    <location>
        <begin position="446"/>
        <end position="456"/>
    </location>
</feature>
<dbReference type="STRING" id="765440.A0A0C3F407"/>
<dbReference type="OrthoDB" id="266334at2759"/>
<evidence type="ECO:0000256" key="6">
    <source>
        <dbReference type="SAM" id="SignalP"/>
    </source>
</evidence>
<reference evidence="9" key="2">
    <citation type="submission" date="2015-01" db="EMBL/GenBank/DDBJ databases">
        <title>Evolutionary Origins and Diversification of the Mycorrhizal Mutualists.</title>
        <authorList>
            <consortium name="DOE Joint Genome Institute"/>
            <consortium name="Mycorrhizal Genomics Consortium"/>
            <person name="Kohler A."/>
            <person name="Kuo A."/>
            <person name="Nagy L.G."/>
            <person name="Floudas D."/>
            <person name="Copeland A."/>
            <person name="Barry K.W."/>
            <person name="Cichocki N."/>
            <person name="Veneault-Fourrey C."/>
            <person name="LaButti K."/>
            <person name="Lindquist E.A."/>
            <person name="Lipzen A."/>
            <person name="Lundell T."/>
            <person name="Morin E."/>
            <person name="Murat C."/>
            <person name="Riley R."/>
            <person name="Ohm R."/>
            <person name="Sun H."/>
            <person name="Tunlid A."/>
            <person name="Henrissat B."/>
            <person name="Grigoriev I.V."/>
            <person name="Hibbett D.S."/>
            <person name="Martin F."/>
        </authorList>
    </citation>
    <scope>NUCLEOTIDE SEQUENCE [LARGE SCALE GENOMIC DNA]</scope>
    <source>
        <strain evidence="9">F 1598</strain>
    </source>
</reference>
<dbReference type="Pfam" id="PF07738">
    <property type="entry name" value="Sad1_UNC"/>
    <property type="match status" value="1"/>
</dbReference>
<feature type="compositionally biased region" description="Polar residues" evidence="5">
    <location>
        <begin position="330"/>
        <end position="351"/>
    </location>
</feature>
<reference evidence="8 9" key="1">
    <citation type="submission" date="2014-04" db="EMBL/GenBank/DDBJ databases">
        <authorList>
            <consortium name="DOE Joint Genome Institute"/>
            <person name="Kuo A."/>
            <person name="Tarkka M."/>
            <person name="Buscot F."/>
            <person name="Kohler A."/>
            <person name="Nagy L.G."/>
            <person name="Floudas D."/>
            <person name="Copeland A."/>
            <person name="Barry K.W."/>
            <person name="Cichocki N."/>
            <person name="Veneault-Fourrey C."/>
            <person name="LaButti K."/>
            <person name="Lindquist E.A."/>
            <person name="Lipzen A."/>
            <person name="Lundell T."/>
            <person name="Morin E."/>
            <person name="Murat C."/>
            <person name="Sun H."/>
            <person name="Tunlid A."/>
            <person name="Henrissat B."/>
            <person name="Grigoriev I.V."/>
            <person name="Hibbett D.S."/>
            <person name="Martin F."/>
            <person name="Nordberg H.P."/>
            <person name="Cantor M.N."/>
            <person name="Hua S.X."/>
        </authorList>
    </citation>
    <scope>NUCLEOTIDE SEQUENCE [LARGE SCALE GENOMIC DNA]</scope>
    <source>
        <strain evidence="8 9">F 1598</strain>
    </source>
</reference>
<evidence type="ECO:0000313" key="9">
    <source>
        <dbReference type="Proteomes" id="UP000054166"/>
    </source>
</evidence>
<dbReference type="Gene3D" id="2.60.120.260">
    <property type="entry name" value="Galactose-binding domain-like"/>
    <property type="match status" value="1"/>
</dbReference>
<dbReference type="GO" id="GO:0005737">
    <property type="term" value="C:cytoplasm"/>
    <property type="evidence" value="ECO:0007669"/>
    <property type="project" value="TreeGrafter"/>
</dbReference>
<dbReference type="HOGENOM" id="CLU_539804_0_0_1"/>
<evidence type="ECO:0000256" key="2">
    <source>
        <dbReference type="ARBA" id="ARBA00022692"/>
    </source>
</evidence>
<feature type="signal peptide" evidence="6">
    <location>
        <begin position="1"/>
        <end position="22"/>
    </location>
</feature>
<keyword evidence="2" id="KW-0812">Transmembrane</keyword>
<proteinExistence type="predicted"/>
<evidence type="ECO:0000259" key="7">
    <source>
        <dbReference type="PROSITE" id="PS51469"/>
    </source>
</evidence>
<comment type="subcellular location">
    <subcellularLocation>
        <location evidence="1">Endomembrane system</location>
    </subcellularLocation>
</comment>
<dbReference type="InParanoid" id="A0A0C3F407"/>
<feature type="chain" id="PRO_5002174385" description="SUN domain-containing protein" evidence="6">
    <location>
        <begin position="23"/>
        <end position="505"/>
    </location>
</feature>